<evidence type="ECO:0000313" key="2">
    <source>
        <dbReference type="Proteomes" id="UP000887572"/>
    </source>
</evidence>
<feature type="compositionally biased region" description="Low complexity" evidence="1">
    <location>
        <begin position="160"/>
        <end position="181"/>
    </location>
</feature>
<dbReference type="AlphaFoldDB" id="A0A914GUQ4"/>
<proteinExistence type="predicted"/>
<accession>A0A914GUQ4</accession>
<protein>
    <submittedName>
        <fullName evidence="3">Uncharacterized protein</fullName>
    </submittedName>
</protein>
<dbReference type="Proteomes" id="UP000887572">
    <property type="component" value="Unplaced"/>
</dbReference>
<evidence type="ECO:0000313" key="3">
    <source>
        <dbReference type="WBParaSite" id="Gr19_v10_g10565.t2"/>
    </source>
</evidence>
<feature type="compositionally biased region" description="Low complexity" evidence="1">
    <location>
        <begin position="319"/>
        <end position="337"/>
    </location>
</feature>
<evidence type="ECO:0000256" key="1">
    <source>
        <dbReference type="SAM" id="MobiDB-lite"/>
    </source>
</evidence>
<organism evidence="2 3">
    <name type="scientific">Globodera rostochiensis</name>
    <name type="common">Golden nematode worm</name>
    <name type="synonym">Heterodera rostochiensis</name>
    <dbReference type="NCBI Taxonomy" id="31243"/>
    <lineage>
        <taxon>Eukaryota</taxon>
        <taxon>Metazoa</taxon>
        <taxon>Ecdysozoa</taxon>
        <taxon>Nematoda</taxon>
        <taxon>Chromadorea</taxon>
        <taxon>Rhabditida</taxon>
        <taxon>Tylenchina</taxon>
        <taxon>Tylenchomorpha</taxon>
        <taxon>Tylenchoidea</taxon>
        <taxon>Heteroderidae</taxon>
        <taxon>Heteroderinae</taxon>
        <taxon>Globodera</taxon>
    </lineage>
</organism>
<feature type="region of interest" description="Disordered" evidence="1">
    <location>
        <begin position="294"/>
        <end position="338"/>
    </location>
</feature>
<feature type="compositionally biased region" description="Basic and acidic residues" evidence="1">
    <location>
        <begin position="301"/>
        <end position="313"/>
    </location>
</feature>
<keyword evidence="2" id="KW-1185">Reference proteome</keyword>
<reference evidence="3" key="1">
    <citation type="submission" date="2022-11" db="UniProtKB">
        <authorList>
            <consortium name="WormBaseParasite"/>
        </authorList>
    </citation>
    <scope>IDENTIFICATION</scope>
</reference>
<name>A0A914GUQ4_GLORO</name>
<sequence>MLCQIDRRFYIVEFLVPPGQQDVDNVWGRNQYLLDEGLLVEAATSLGVLWMVISERAYQVLPITDDHPHPRRVLVLEMARKILLVLEGDGDETFSVCGYDEEQRMRVPLNVALPLIWQPNVEHGDYNDAYSPNNNDIILESDNNDVTGQRPVHQYPPPSSSSLSVRTSPSPSDRSSLSVSLPPTPQPTTSEFHTPTPVLPPSALIALSGAAATPPAQPHPAPVFIQQIYNIHLPPVLPRPPISQFLTTPLSAFRPFRALTGSTAATAVARPSTRLFCGDVDHLRKRGVPKHVRQLWQKLDPSARNRADEELHGPNRPMSVASTSSDASSSSRGTTTTQKDLRKLSIIRKLSFRCPTAEFVPREEDEASDDVDATGIGRMDRNFLRQFIYRQFSAAISMIYQNDVECYKLEEQNTEKYYLRYLLLNVSDGPGLLIKKSVIWLSLESQQHNCKKALKHKVKMQKKLKTLTYLFGTKLLWHHVY</sequence>
<dbReference type="WBParaSite" id="Gr19_v10_g10565.t2">
    <property type="protein sequence ID" value="Gr19_v10_g10565.t2"/>
    <property type="gene ID" value="Gr19_v10_g10565"/>
</dbReference>
<feature type="region of interest" description="Disordered" evidence="1">
    <location>
        <begin position="127"/>
        <end position="194"/>
    </location>
</feature>